<dbReference type="EMBL" id="CANTFL010001211">
    <property type="protein sequence ID" value="CAI5734119.1"/>
    <property type="molecule type" value="Genomic_DNA"/>
</dbReference>
<dbReference type="SMART" id="SM00360">
    <property type="entry name" value="RRM"/>
    <property type="match status" value="2"/>
</dbReference>
<feature type="domain" description="RRM" evidence="4">
    <location>
        <begin position="301"/>
        <end position="385"/>
    </location>
</feature>
<name>A0AAV0UER5_HYABA</name>
<feature type="compositionally biased region" description="Basic residues" evidence="3">
    <location>
        <begin position="492"/>
        <end position="502"/>
    </location>
</feature>
<dbReference type="CDD" id="cd12394">
    <property type="entry name" value="RRM1_RBM34"/>
    <property type="match status" value="1"/>
</dbReference>
<feature type="compositionally biased region" description="Polar residues" evidence="3">
    <location>
        <begin position="25"/>
        <end position="40"/>
    </location>
</feature>
<accession>A0AAV0UER5</accession>
<gene>
    <name evidence="5" type="ORF">HBR001_LOCUS6058</name>
</gene>
<evidence type="ECO:0000256" key="3">
    <source>
        <dbReference type="SAM" id="MobiDB-lite"/>
    </source>
</evidence>
<evidence type="ECO:0000259" key="4">
    <source>
        <dbReference type="PROSITE" id="PS50102"/>
    </source>
</evidence>
<feature type="region of interest" description="Disordered" evidence="3">
    <location>
        <begin position="441"/>
        <end position="509"/>
    </location>
</feature>
<evidence type="ECO:0000256" key="2">
    <source>
        <dbReference type="PROSITE-ProRule" id="PRU00176"/>
    </source>
</evidence>
<dbReference type="Gene3D" id="3.30.70.330">
    <property type="match status" value="2"/>
</dbReference>
<evidence type="ECO:0000256" key="1">
    <source>
        <dbReference type="ARBA" id="ARBA00022884"/>
    </source>
</evidence>
<dbReference type="PANTHER" id="PTHR23236:SF11">
    <property type="entry name" value="EUKARYOTIC TRANSLATION INITIATION FACTOR 4H"/>
    <property type="match status" value="1"/>
</dbReference>
<feature type="compositionally biased region" description="Basic and acidic residues" evidence="3">
    <location>
        <begin position="478"/>
        <end position="491"/>
    </location>
</feature>
<evidence type="ECO:0000313" key="6">
    <source>
        <dbReference type="Proteomes" id="UP001162031"/>
    </source>
</evidence>
<protein>
    <recommendedName>
        <fullName evidence="4">RRM domain-containing protein</fullName>
    </recommendedName>
</protein>
<keyword evidence="6" id="KW-1185">Reference proteome</keyword>
<keyword evidence="1 2" id="KW-0694">RNA-binding</keyword>
<proteinExistence type="predicted"/>
<sequence length="509" mass="56161">MGRKRASTSTSTSREAAEEPEMAVASTNAVDGQVQSQSASILAESFATSAAFFGKKVSYAPTGETPAEGATTGKSIERKGDTKGTYESGKGKTMKEERKKEGTMKGEEVKDADKKKEKKKRKKEKKRKVQEVEEKDALQTKKERESGGVDTQDRNNGEDKVEATGEKATSEEGDRETEEEQKGKKVDDEKARRTVFVGNVSLEAAPKAIKKHFSACGEVESVRLRYLPVAGCAVDQAGNQKLMMKVCAIKKILTKAKDTCNAYVTFVEEGSVEAALKLNGTTFAQKQIRVDRSEVAYDARRSVFVGNVPFKCTDEQMLQFFLRRLRTKEEPAPIENVRLVRDRESGFGKGFGYLLLKNQALVAKTLTLRDLKMERCELRVQVCGKRFKNMRGEETVKQKYEGLRSSASARARIQLKRKANAGDHDRGLLTKKVKRAAEAAGLGKKLKPKHAARKAAKAAAEAAAAAADRDSTKKRKHDRNDRNDRKAEPNAKKPKHAARKAKLAAAAKQ</sequence>
<dbReference type="AlphaFoldDB" id="A0AAV0UER5"/>
<feature type="compositionally biased region" description="Low complexity" evidence="3">
    <location>
        <begin position="457"/>
        <end position="466"/>
    </location>
</feature>
<feature type="compositionally biased region" description="Basic residues" evidence="3">
    <location>
        <begin position="116"/>
        <end position="128"/>
    </location>
</feature>
<feature type="domain" description="RRM" evidence="4">
    <location>
        <begin position="193"/>
        <end position="295"/>
    </location>
</feature>
<dbReference type="Proteomes" id="UP001162031">
    <property type="component" value="Unassembled WGS sequence"/>
</dbReference>
<feature type="compositionally biased region" description="Basic residues" evidence="3">
    <location>
        <begin position="444"/>
        <end position="456"/>
    </location>
</feature>
<feature type="compositionally biased region" description="Basic and acidic residues" evidence="3">
    <location>
        <begin position="75"/>
        <end position="115"/>
    </location>
</feature>
<feature type="region of interest" description="Disordered" evidence="3">
    <location>
        <begin position="59"/>
        <end position="188"/>
    </location>
</feature>
<dbReference type="InterPro" id="IPR035979">
    <property type="entry name" value="RBD_domain_sf"/>
</dbReference>
<dbReference type="PANTHER" id="PTHR23236">
    <property type="entry name" value="EUKARYOTIC TRANSLATION INITIATION FACTOR 4B/4H"/>
    <property type="match status" value="1"/>
</dbReference>
<dbReference type="InterPro" id="IPR000504">
    <property type="entry name" value="RRM_dom"/>
</dbReference>
<dbReference type="GO" id="GO:0003723">
    <property type="term" value="F:RNA binding"/>
    <property type="evidence" value="ECO:0007669"/>
    <property type="project" value="UniProtKB-UniRule"/>
</dbReference>
<reference evidence="5" key="1">
    <citation type="submission" date="2022-12" db="EMBL/GenBank/DDBJ databases">
        <authorList>
            <person name="Webb A."/>
        </authorList>
    </citation>
    <scope>NUCLEOTIDE SEQUENCE</scope>
    <source>
        <strain evidence="5">Hp1</strain>
    </source>
</reference>
<feature type="compositionally biased region" description="Basic and acidic residues" evidence="3">
    <location>
        <begin position="129"/>
        <end position="172"/>
    </location>
</feature>
<comment type="caution">
    <text evidence="5">The sequence shown here is derived from an EMBL/GenBank/DDBJ whole genome shotgun (WGS) entry which is preliminary data.</text>
</comment>
<dbReference type="SUPFAM" id="SSF54928">
    <property type="entry name" value="RNA-binding domain, RBD"/>
    <property type="match status" value="2"/>
</dbReference>
<dbReference type="InterPro" id="IPR012677">
    <property type="entry name" value="Nucleotide-bd_a/b_plait_sf"/>
</dbReference>
<dbReference type="Pfam" id="PF00076">
    <property type="entry name" value="RRM_1"/>
    <property type="match status" value="1"/>
</dbReference>
<feature type="compositionally biased region" description="Low complexity" evidence="3">
    <location>
        <begin position="60"/>
        <end position="73"/>
    </location>
</feature>
<dbReference type="PROSITE" id="PS50102">
    <property type="entry name" value="RRM"/>
    <property type="match status" value="2"/>
</dbReference>
<feature type="region of interest" description="Disordered" evidence="3">
    <location>
        <begin position="1"/>
        <end position="41"/>
    </location>
</feature>
<organism evidence="5 6">
    <name type="scientific">Hyaloperonospora brassicae</name>
    <name type="common">Brassica downy mildew</name>
    <name type="synonym">Peronospora brassicae</name>
    <dbReference type="NCBI Taxonomy" id="162125"/>
    <lineage>
        <taxon>Eukaryota</taxon>
        <taxon>Sar</taxon>
        <taxon>Stramenopiles</taxon>
        <taxon>Oomycota</taxon>
        <taxon>Peronosporomycetes</taxon>
        <taxon>Peronosporales</taxon>
        <taxon>Peronosporaceae</taxon>
        <taxon>Hyaloperonospora</taxon>
    </lineage>
</organism>
<evidence type="ECO:0000313" key="5">
    <source>
        <dbReference type="EMBL" id="CAI5734119.1"/>
    </source>
</evidence>